<evidence type="ECO:0000313" key="3">
    <source>
        <dbReference type="Proteomes" id="UP000694549"/>
    </source>
</evidence>
<evidence type="ECO:0000259" key="1">
    <source>
        <dbReference type="Pfam" id="PF15057"/>
    </source>
</evidence>
<feature type="domain" description="DUF4537" evidence="1">
    <location>
        <begin position="41"/>
        <end position="145"/>
    </location>
</feature>
<dbReference type="Proteomes" id="UP000694549">
    <property type="component" value="Unplaced"/>
</dbReference>
<dbReference type="Ensembl" id="ENSAZOT00000001470.1">
    <property type="protein sequence ID" value="ENSAZOP00000001366.1"/>
    <property type="gene ID" value="ENSAZOG00000000966.1"/>
</dbReference>
<reference evidence="2" key="1">
    <citation type="submission" date="2025-08" db="UniProtKB">
        <authorList>
            <consortium name="Ensembl"/>
        </authorList>
    </citation>
    <scope>IDENTIFICATION</scope>
</reference>
<dbReference type="AlphaFoldDB" id="A0A8B9U1D8"/>
<accession>A0A8B9U1D8</accession>
<keyword evidence="3" id="KW-1185">Reference proteome</keyword>
<dbReference type="PANTHER" id="PTHR14343">
    <property type="entry name" value="VWFA DOMAIN-CONTAINING PROTEIN"/>
    <property type="match status" value="1"/>
</dbReference>
<organism evidence="2 3">
    <name type="scientific">Anas zonorhyncha</name>
    <name type="common">Eastern spot-billed duck</name>
    <dbReference type="NCBI Taxonomy" id="75864"/>
    <lineage>
        <taxon>Eukaryota</taxon>
        <taxon>Metazoa</taxon>
        <taxon>Chordata</taxon>
        <taxon>Craniata</taxon>
        <taxon>Vertebrata</taxon>
        <taxon>Euteleostomi</taxon>
        <taxon>Archelosauria</taxon>
        <taxon>Archosauria</taxon>
        <taxon>Dinosauria</taxon>
        <taxon>Saurischia</taxon>
        <taxon>Theropoda</taxon>
        <taxon>Coelurosauria</taxon>
        <taxon>Aves</taxon>
        <taxon>Neognathae</taxon>
        <taxon>Galloanserae</taxon>
        <taxon>Anseriformes</taxon>
        <taxon>Anatidae</taxon>
        <taxon>Anatinae</taxon>
        <taxon>Anas</taxon>
    </lineage>
</organism>
<evidence type="ECO:0000313" key="2">
    <source>
        <dbReference type="Ensembl" id="ENSAZOP00000001366.1"/>
    </source>
</evidence>
<proteinExistence type="predicted"/>
<dbReference type="InterPro" id="IPR032770">
    <property type="entry name" value="DUF4537"/>
</dbReference>
<dbReference type="Pfam" id="PF15057">
    <property type="entry name" value="DUF4537"/>
    <property type="match status" value="1"/>
</dbReference>
<dbReference type="PANTHER" id="PTHR14343:SF3">
    <property type="entry name" value="SIMILAR TO PREDICTED GENE ICRFP703B1614Q5.5"/>
    <property type="match status" value="1"/>
</dbReference>
<protein>
    <recommendedName>
        <fullName evidence="1">DUF4537 domain-containing protein</fullName>
    </recommendedName>
</protein>
<sequence length="443" mass="49247">CTGEAAVCLTRSQRCCFFRPHKDLMCLHQVSCAPCRELINERGVFLVEFAEPFRSQGRPPVCLQKTVKDDILEYTNGMKHSLLPGDKVLAPWEADTGRYGPGTVLTGIETRDPLRASEDEEITVRFWNDKKVKLPLGVALWIPPSLCGRIVEMIHMPFSSGLRPRASPDTSCCVFSCSPKTALISVCAVHGFAKYSLLCPPCWPLFLYHCGCTSACVRCICCCRPCSDAWWPLPPRSLVFQRKPDEVEPSSKSFPHVLELEGGKQGESAAVAASCPSDSERDLESFPAKSDVVNSVVNTDSSHHQKPRLEESAGPKWKYWKRSQSKSQPSNSFSSGFTVHEAKIQFYSPQKSPAAAAQVQRASWNPKPSLLWTCSVLPQLMGVSLKMDSSDLQCITTKTKGQRTNSLLFRLGFFLQWSPPALEKLGKKSVRTRITNKAGREEE</sequence>
<reference evidence="2" key="2">
    <citation type="submission" date="2025-09" db="UniProtKB">
        <authorList>
            <consortium name="Ensembl"/>
        </authorList>
    </citation>
    <scope>IDENTIFICATION</scope>
</reference>
<name>A0A8B9U1D8_9AVES</name>